<feature type="region of interest" description="Disordered" evidence="1">
    <location>
        <begin position="268"/>
        <end position="287"/>
    </location>
</feature>
<dbReference type="InterPro" id="IPR051450">
    <property type="entry name" value="Gfo/Idh/MocA_Oxidoreductases"/>
</dbReference>
<dbReference type="PANTHER" id="PTHR43377">
    <property type="entry name" value="BILIVERDIN REDUCTASE A"/>
    <property type="match status" value="1"/>
</dbReference>
<gene>
    <name evidence="4" type="ORF">ACFPXP_14825</name>
</gene>
<dbReference type="InterPro" id="IPR055170">
    <property type="entry name" value="GFO_IDH_MocA-like_dom"/>
</dbReference>
<dbReference type="Pfam" id="PF22725">
    <property type="entry name" value="GFO_IDH_MocA_C3"/>
    <property type="match status" value="1"/>
</dbReference>
<sequence>MKKWNFGLIGCGSIGDFHMQAIHELDHAELVMVCARKQERAQEVGSRERCDWTTDIDELLVRPDVDIVTVTTSSGSHAEIGMKVLEAGKHLMVEKPMAMNAEDAERMIRMAEQKGLTIAVVSQRRFEPQHMAAYEAVISGKLGKLLMIEASCPFYRDQSYYDSAAWRGTIDQDGGAMMNQGIHSLDLMLWVSGSAVRTVYGKTATRTHQMEAEDIGAALLQFENGTLGSFKASTSIVPGFPPALTVYGEHGTVKVEGASITHWSVPGMPEPQLSSESGAGGGVSDPKSISTEYHRLQIADMLDALSDGREPMITGRDGAAAVRVIEAIYRSSKEGKEIIL</sequence>
<dbReference type="PANTHER" id="PTHR43377:SF1">
    <property type="entry name" value="BILIVERDIN REDUCTASE A"/>
    <property type="match status" value="1"/>
</dbReference>
<dbReference type="Proteomes" id="UP001596250">
    <property type="component" value="Unassembled WGS sequence"/>
</dbReference>
<organism evidence="4 5">
    <name type="scientific">Marinicrinis lubricantis</name>
    <dbReference type="NCBI Taxonomy" id="2086470"/>
    <lineage>
        <taxon>Bacteria</taxon>
        <taxon>Bacillati</taxon>
        <taxon>Bacillota</taxon>
        <taxon>Bacilli</taxon>
        <taxon>Bacillales</taxon>
        <taxon>Paenibacillaceae</taxon>
    </lineage>
</organism>
<evidence type="ECO:0000259" key="3">
    <source>
        <dbReference type="Pfam" id="PF22725"/>
    </source>
</evidence>
<evidence type="ECO:0000313" key="5">
    <source>
        <dbReference type="Proteomes" id="UP001596250"/>
    </source>
</evidence>
<keyword evidence="5" id="KW-1185">Reference proteome</keyword>
<evidence type="ECO:0000256" key="1">
    <source>
        <dbReference type="SAM" id="MobiDB-lite"/>
    </source>
</evidence>
<dbReference type="SUPFAM" id="SSF55347">
    <property type="entry name" value="Glyceraldehyde-3-phosphate dehydrogenase-like, C-terminal domain"/>
    <property type="match status" value="1"/>
</dbReference>
<dbReference type="InterPro" id="IPR036291">
    <property type="entry name" value="NAD(P)-bd_dom_sf"/>
</dbReference>
<protein>
    <submittedName>
        <fullName evidence="4">Gfo/Idh/MocA family protein</fullName>
    </submittedName>
</protein>
<dbReference type="RefSeq" id="WP_379895088.1">
    <property type="nucleotide sequence ID" value="NZ_CBCSCT010000033.1"/>
</dbReference>
<dbReference type="EMBL" id="JBHSQV010000168">
    <property type="protein sequence ID" value="MFC5987678.1"/>
    <property type="molecule type" value="Genomic_DNA"/>
</dbReference>
<dbReference type="Gene3D" id="3.40.50.720">
    <property type="entry name" value="NAD(P)-binding Rossmann-like Domain"/>
    <property type="match status" value="1"/>
</dbReference>
<accession>A0ABW1IRD7</accession>
<feature type="domain" description="GFO/IDH/MocA-like oxidoreductase" evidence="3">
    <location>
        <begin position="132"/>
        <end position="253"/>
    </location>
</feature>
<dbReference type="Pfam" id="PF01408">
    <property type="entry name" value="GFO_IDH_MocA"/>
    <property type="match status" value="1"/>
</dbReference>
<feature type="domain" description="Gfo/Idh/MocA-like oxidoreductase N-terminal" evidence="2">
    <location>
        <begin position="5"/>
        <end position="120"/>
    </location>
</feature>
<dbReference type="SUPFAM" id="SSF51735">
    <property type="entry name" value="NAD(P)-binding Rossmann-fold domains"/>
    <property type="match status" value="1"/>
</dbReference>
<evidence type="ECO:0000259" key="2">
    <source>
        <dbReference type="Pfam" id="PF01408"/>
    </source>
</evidence>
<dbReference type="InterPro" id="IPR000683">
    <property type="entry name" value="Gfo/Idh/MocA-like_OxRdtase_N"/>
</dbReference>
<name>A0ABW1IRD7_9BACL</name>
<proteinExistence type="predicted"/>
<evidence type="ECO:0000313" key="4">
    <source>
        <dbReference type="EMBL" id="MFC5987678.1"/>
    </source>
</evidence>
<dbReference type="Gene3D" id="3.30.360.10">
    <property type="entry name" value="Dihydrodipicolinate Reductase, domain 2"/>
    <property type="match status" value="1"/>
</dbReference>
<comment type="caution">
    <text evidence="4">The sequence shown here is derived from an EMBL/GenBank/DDBJ whole genome shotgun (WGS) entry which is preliminary data.</text>
</comment>
<reference evidence="5" key="1">
    <citation type="journal article" date="2019" name="Int. J. Syst. Evol. Microbiol.">
        <title>The Global Catalogue of Microorganisms (GCM) 10K type strain sequencing project: providing services to taxonomists for standard genome sequencing and annotation.</title>
        <authorList>
            <consortium name="The Broad Institute Genomics Platform"/>
            <consortium name="The Broad Institute Genome Sequencing Center for Infectious Disease"/>
            <person name="Wu L."/>
            <person name="Ma J."/>
        </authorList>
    </citation>
    <scope>NUCLEOTIDE SEQUENCE [LARGE SCALE GENOMIC DNA]</scope>
    <source>
        <strain evidence="5">CCM 8749</strain>
    </source>
</reference>